<dbReference type="GO" id="GO:0003746">
    <property type="term" value="F:translation elongation factor activity"/>
    <property type="evidence" value="ECO:0007669"/>
    <property type="project" value="UniProtKB-KW"/>
</dbReference>
<dbReference type="GO" id="GO:0005509">
    <property type="term" value="F:calcium ion binding"/>
    <property type="evidence" value="ECO:0007669"/>
    <property type="project" value="InterPro"/>
</dbReference>
<dbReference type="PROSITE" id="PS50222">
    <property type="entry name" value="EF_HAND_2"/>
    <property type="match status" value="1"/>
</dbReference>
<gene>
    <name evidence="3" type="ORF">F3Y22_tig00016850pilonHSYRG00004</name>
</gene>
<keyword evidence="3" id="KW-0648">Protein biosynthesis</keyword>
<proteinExistence type="predicted"/>
<dbReference type="Gene3D" id="1.10.238.10">
    <property type="entry name" value="EF-hand"/>
    <property type="match status" value="1"/>
</dbReference>
<feature type="domain" description="EF-hand" evidence="2">
    <location>
        <begin position="347"/>
        <end position="382"/>
    </location>
</feature>
<dbReference type="InterPro" id="IPR002048">
    <property type="entry name" value="EF_hand_dom"/>
</dbReference>
<dbReference type="InterPro" id="IPR011992">
    <property type="entry name" value="EF-hand-dom_pair"/>
</dbReference>
<dbReference type="SMART" id="SM00054">
    <property type="entry name" value="EFh"/>
    <property type="match status" value="1"/>
</dbReference>
<keyword evidence="1" id="KW-0106">Calcium</keyword>
<dbReference type="PANTHER" id="PTHR47723:SF19">
    <property type="entry name" value="POLYNUCLEOTIDYL TRANSFERASE, RIBONUCLEASE H-LIKE SUPERFAMILY PROTEIN"/>
    <property type="match status" value="1"/>
</dbReference>
<dbReference type="PANTHER" id="PTHR47723">
    <property type="entry name" value="OS05G0353850 PROTEIN"/>
    <property type="match status" value="1"/>
</dbReference>
<name>A0A6A3BYV6_HIBSY</name>
<sequence>MTNAERKRRHITGNSSCTVCFASVEDTNHLLCTCPSAVTIWSAVVKKEKLQDFLEMETSSWLSLNLGKAQEFVGAVEHWDIMFGAIVWNIWLHRNSIAFDTPLEDRRTVLERSRHLWVNTCKAIESEEHLRGAHTQQIVRSISWKRPPEGWLKINSDGARDMRTGRASCGGIIRNHEGAWMMGFTKFVGAVEHWDIMFGAVVWNIHFALWFTSFSGRSASVHRHNGKTEQGITRAIIHSVVEFKRDPCLLGLKPPSVAKCKEGSLGETVKAMLKQFSVMNKLKKRALGVEEVAGIKEGFQVMDASSRGKINIDQLRGDFNGDGYLDYGEFIAISELRDELADDLETNSEEVISAIMRDVDTDKDGRINYDEFVALMKAGTDWRKASRQYSRERFNKLGHKLMKDGSLQLHLVPR</sequence>
<dbReference type="AlphaFoldDB" id="A0A6A3BYV6"/>
<organism evidence="3 4">
    <name type="scientific">Hibiscus syriacus</name>
    <name type="common">Rose of Sharon</name>
    <dbReference type="NCBI Taxonomy" id="106335"/>
    <lineage>
        <taxon>Eukaryota</taxon>
        <taxon>Viridiplantae</taxon>
        <taxon>Streptophyta</taxon>
        <taxon>Embryophyta</taxon>
        <taxon>Tracheophyta</taxon>
        <taxon>Spermatophyta</taxon>
        <taxon>Magnoliopsida</taxon>
        <taxon>eudicotyledons</taxon>
        <taxon>Gunneridae</taxon>
        <taxon>Pentapetalae</taxon>
        <taxon>rosids</taxon>
        <taxon>malvids</taxon>
        <taxon>Malvales</taxon>
        <taxon>Malvaceae</taxon>
        <taxon>Malvoideae</taxon>
        <taxon>Hibiscus</taxon>
    </lineage>
</organism>
<protein>
    <submittedName>
        <fullName evidence="3">Elongation factor family protein isoform 1</fullName>
    </submittedName>
</protein>
<accession>A0A6A3BYV6</accession>
<dbReference type="Pfam" id="PF13499">
    <property type="entry name" value="EF-hand_7"/>
    <property type="match status" value="1"/>
</dbReference>
<evidence type="ECO:0000259" key="2">
    <source>
        <dbReference type="PROSITE" id="PS50222"/>
    </source>
</evidence>
<evidence type="ECO:0000313" key="4">
    <source>
        <dbReference type="Proteomes" id="UP000436088"/>
    </source>
</evidence>
<keyword evidence="3" id="KW-0251">Elongation factor</keyword>
<comment type="caution">
    <text evidence="3">The sequence shown here is derived from an EMBL/GenBank/DDBJ whole genome shotgun (WGS) entry which is preliminary data.</text>
</comment>
<evidence type="ECO:0000256" key="1">
    <source>
        <dbReference type="ARBA" id="ARBA00022837"/>
    </source>
</evidence>
<dbReference type="EMBL" id="VEPZ02000643">
    <property type="protein sequence ID" value="KAE8721091.1"/>
    <property type="molecule type" value="Genomic_DNA"/>
</dbReference>
<dbReference type="InterPro" id="IPR053151">
    <property type="entry name" value="RNase_H-like"/>
</dbReference>
<dbReference type="CDD" id="cd00051">
    <property type="entry name" value="EFh"/>
    <property type="match status" value="1"/>
</dbReference>
<dbReference type="Proteomes" id="UP000436088">
    <property type="component" value="Unassembled WGS sequence"/>
</dbReference>
<reference evidence="3" key="1">
    <citation type="submission" date="2019-09" db="EMBL/GenBank/DDBJ databases">
        <title>Draft genome information of white flower Hibiscus syriacus.</title>
        <authorList>
            <person name="Kim Y.-M."/>
        </authorList>
    </citation>
    <scope>NUCLEOTIDE SEQUENCE [LARGE SCALE GENOMIC DNA]</scope>
    <source>
        <strain evidence="3">YM2019G1</strain>
    </source>
</reference>
<evidence type="ECO:0000313" key="3">
    <source>
        <dbReference type="EMBL" id="KAE8721091.1"/>
    </source>
</evidence>
<dbReference type="InterPro" id="IPR018247">
    <property type="entry name" value="EF_Hand_1_Ca_BS"/>
</dbReference>
<dbReference type="SUPFAM" id="SSF47473">
    <property type="entry name" value="EF-hand"/>
    <property type="match status" value="1"/>
</dbReference>
<keyword evidence="4" id="KW-1185">Reference proteome</keyword>
<dbReference type="PROSITE" id="PS00018">
    <property type="entry name" value="EF_HAND_1"/>
    <property type="match status" value="1"/>
</dbReference>